<evidence type="ECO:0000313" key="3">
    <source>
        <dbReference type="EMBL" id="KAK1799983.1"/>
    </source>
</evidence>
<keyword evidence="4" id="KW-1185">Reference proteome</keyword>
<dbReference type="AlphaFoldDB" id="A0AAD9E0K8"/>
<feature type="coiled-coil region" evidence="1">
    <location>
        <begin position="501"/>
        <end position="552"/>
    </location>
</feature>
<dbReference type="EMBL" id="JAROKS010000011">
    <property type="protein sequence ID" value="KAK1799983.1"/>
    <property type="molecule type" value="Genomic_DNA"/>
</dbReference>
<evidence type="ECO:0000313" key="4">
    <source>
        <dbReference type="Proteomes" id="UP001239994"/>
    </source>
</evidence>
<organism evidence="3 4">
    <name type="scientific">Electrophorus voltai</name>
    <dbReference type="NCBI Taxonomy" id="2609070"/>
    <lineage>
        <taxon>Eukaryota</taxon>
        <taxon>Metazoa</taxon>
        <taxon>Chordata</taxon>
        <taxon>Craniata</taxon>
        <taxon>Vertebrata</taxon>
        <taxon>Euteleostomi</taxon>
        <taxon>Actinopterygii</taxon>
        <taxon>Neopterygii</taxon>
        <taxon>Teleostei</taxon>
        <taxon>Ostariophysi</taxon>
        <taxon>Gymnotiformes</taxon>
        <taxon>Gymnotoidei</taxon>
        <taxon>Gymnotidae</taxon>
        <taxon>Electrophorus</taxon>
    </lineage>
</organism>
<proteinExistence type="predicted"/>
<evidence type="ECO:0000256" key="1">
    <source>
        <dbReference type="SAM" id="Coils"/>
    </source>
</evidence>
<evidence type="ECO:0000256" key="2">
    <source>
        <dbReference type="SAM" id="MobiDB-lite"/>
    </source>
</evidence>
<reference evidence="3" key="1">
    <citation type="submission" date="2023-03" db="EMBL/GenBank/DDBJ databases">
        <title>Electrophorus voltai genome.</title>
        <authorList>
            <person name="Bian C."/>
        </authorList>
    </citation>
    <scope>NUCLEOTIDE SEQUENCE</scope>
    <source>
        <strain evidence="3">CB-2022</strain>
        <tissue evidence="3">Muscle</tissue>
    </source>
</reference>
<gene>
    <name evidence="3" type="ORF">P4O66_006125</name>
</gene>
<keyword evidence="1" id="KW-0175">Coiled coil</keyword>
<feature type="region of interest" description="Disordered" evidence="2">
    <location>
        <begin position="1"/>
        <end position="37"/>
    </location>
</feature>
<accession>A0AAD9E0K8</accession>
<dbReference type="Pfam" id="PF15799">
    <property type="entry name" value="CCD48"/>
    <property type="match status" value="3"/>
</dbReference>
<comment type="caution">
    <text evidence="3">The sequence shown here is derived from an EMBL/GenBank/DDBJ whole genome shotgun (WGS) entry which is preliminary data.</text>
</comment>
<feature type="region of interest" description="Disordered" evidence="2">
    <location>
        <begin position="260"/>
        <end position="290"/>
    </location>
</feature>
<dbReference type="InterPro" id="IPR031601">
    <property type="entry name" value="CCD48"/>
</dbReference>
<sequence length="629" mass="70827">MARRPRRPALTGSPERRSQEEDRLQDMQISRTSALPDPPIRAVRKSEWLRCALAHHFNPDPGVENEIVVLATGIDQYLQEIFHHLAYYSNDDVISEEDFRLLCLVLGMTTEKNHREGHDICEAIPPVLNFREFHSRLCGFFTVKSHSGTTATRLPVTEETEHIEREISLRWPRVRRRKCVSFDLSRDLKTSRLNAFEKTGNLKTPAVELRKGSGLDGQQRAGQEQVEMENASLRELVEDLRSALQSSDARCMALEVALRRGQPAATRHGSPGGTGPRGMPSPGHVSRRRTGDLLRELELIRASRDGQLEEAMRFNQRLEEELAVAYSEAGRLSMALGSVRRENAEIKRRAEGARGALATGLERVRAVQRLAEQVGPLQEKAQSLEREMQRFRYLQQLLPGSSHAHYHTRSPCRTRDSLAACEPGAEVTQPMDPSGQDELLVSGVIIIWIALCFSHSSARCQKPAVCHLLRSQNSGLYPEQCGCRVLRGKETAGWHHVPPEQKELEKDLQQKQQEVDGLRLGVQTAGTGLVRLSLLEEKLTDALSLLLQLRDKRVSRRALRNLLLDTLDLCSRRDPHPHPTRTPVFQVVDILCQRLTSSELLYRAEGGVVWFRPSVTPGLQSTINPLISC</sequence>
<dbReference type="Proteomes" id="UP001239994">
    <property type="component" value="Unassembled WGS sequence"/>
</dbReference>
<protein>
    <submittedName>
        <fullName evidence="3">Uncharacterized protein</fullName>
    </submittedName>
</protein>
<feature type="compositionally biased region" description="Basic and acidic residues" evidence="2">
    <location>
        <begin position="14"/>
        <end position="25"/>
    </location>
</feature>
<name>A0AAD9E0K8_9TELE</name>